<dbReference type="InterPro" id="IPR002347">
    <property type="entry name" value="SDR_fam"/>
</dbReference>
<dbReference type="PRINTS" id="PR00080">
    <property type="entry name" value="SDRFAMILY"/>
</dbReference>
<evidence type="ECO:0000256" key="2">
    <source>
        <dbReference type="ARBA" id="ARBA00023002"/>
    </source>
</evidence>
<dbReference type="PANTHER" id="PTHR42901">
    <property type="entry name" value="ALCOHOL DEHYDROGENASE"/>
    <property type="match status" value="1"/>
</dbReference>
<dbReference type="InterPro" id="IPR020904">
    <property type="entry name" value="Sc_DH/Rdtase_CS"/>
</dbReference>
<evidence type="ECO:0000313" key="6">
    <source>
        <dbReference type="Proteomes" id="UP001143309"/>
    </source>
</evidence>
<evidence type="ECO:0000256" key="3">
    <source>
        <dbReference type="RuleBase" id="RU000363"/>
    </source>
</evidence>
<accession>A0A9W6JQ44</accession>
<dbReference type="EMBL" id="BSFL01000002">
    <property type="protein sequence ID" value="GLK80264.1"/>
    <property type="molecule type" value="Genomic_DNA"/>
</dbReference>
<dbReference type="SUPFAM" id="SSF51735">
    <property type="entry name" value="NAD(P)-binding Rossmann-fold domains"/>
    <property type="match status" value="1"/>
</dbReference>
<dbReference type="InterPro" id="IPR036291">
    <property type="entry name" value="NAD(P)-bd_dom_sf"/>
</dbReference>
<dbReference type="Gene3D" id="3.40.50.720">
    <property type="entry name" value="NAD(P)-binding Rossmann-like Domain"/>
    <property type="match status" value="1"/>
</dbReference>
<gene>
    <name evidence="5" type="primary">ydfG</name>
    <name evidence="5" type="ORF">GCM10008174_20050</name>
</gene>
<keyword evidence="6" id="KW-1185">Reference proteome</keyword>
<reference evidence="5" key="2">
    <citation type="submission" date="2023-01" db="EMBL/GenBank/DDBJ databases">
        <authorList>
            <person name="Sun Q."/>
            <person name="Evtushenko L."/>
        </authorList>
    </citation>
    <scope>NUCLEOTIDE SEQUENCE</scope>
    <source>
        <strain evidence="5">VKM B-2748</strain>
    </source>
</reference>
<name>A0A9W6JQ44_9HYPH</name>
<evidence type="ECO:0000259" key="4">
    <source>
        <dbReference type="SMART" id="SM00822"/>
    </source>
</evidence>
<reference evidence="5" key="1">
    <citation type="journal article" date="2014" name="Int. J. Syst. Evol. Microbiol.">
        <title>Complete genome sequence of Corynebacterium casei LMG S-19264T (=DSM 44701T), isolated from a smear-ripened cheese.</title>
        <authorList>
            <consortium name="US DOE Joint Genome Institute (JGI-PGF)"/>
            <person name="Walter F."/>
            <person name="Albersmeier A."/>
            <person name="Kalinowski J."/>
            <person name="Ruckert C."/>
        </authorList>
    </citation>
    <scope>NUCLEOTIDE SEQUENCE</scope>
    <source>
        <strain evidence="5">VKM B-2748</strain>
    </source>
</reference>
<keyword evidence="2" id="KW-0560">Oxidoreductase</keyword>
<dbReference type="Proteomes" id="UP001143309">
    <property type="component" value="Unassembled WGS sequence"/>
</dbReference>
<protein>
    <submittedName>
        <fullName evidence="5">NAD(P)-dependent oxidoreductase</fullName>
    </submittedName>
</protein>
<feature type="domain" description="Ketoreductase" evidence="4">
    <location>
        <begin position="33"/>
        <end position="234"/>
    </location>
</feature>
<sequence length="279" mass="30085">MARRVALRYVGLSPKDEWKRSPMSYAMLDPKTLTVLVTGATSGFGAAVARRYVAEGAKVIATGRRRERLDELKAELGDRLHVETLDVRDLAAIEAMLAGLPEPFAAVNVLIANAGLALGLGPAQEVDIADWHTMIDTNVTGLVNTVRAALPGLIERGGGHVITVGSVAGDYPYPGGNVYAGTKAFVKQFALSLRSDVQGKNVRVTNIEPGMVETEFSLVRFKGDDGRAASVYDGIEGMTADDVAETIFWSTTLPRHVNINRLQMMPVQQAFSAFDIKRV</sequence>
<dbReference type="InterPro" id="IPR057326">
    <property type="entry name" value="KR_dom"/>
</dbReference>
<proteinExistence type="inferred from homology"/>
<comment type="caution">
    <text evidence="5">The sequence shown here is derived from an EMBL/GenBank/DDBJ whole genome shotgun (WGS) entry which is preliminary data.</text>
</comment>
<dbReference type="SMART" id="SM00822">
    <property type="entry name" value="PKS_KR"/>
    <property type="match status" value="1"/>
</dbReference>
<comment type="similarity">
    <text evidence="1 3">Belongs to the short-chain dehydrogenases/reductases (SDR) family.</text>
</comment>
<dbReference type="GO" id="GO:0016616">
    <property type="term" value="F:oxidoreductase activity, acting on the CH-OH group of donors, NAD or NADP as acceptor"/>
    <property type="evidence" value="ECO:0007669"/>
    <property type="project" value="UniProtKB-ARBA"/>
</dbReference>
<organism evidence="5 6">
    <name type="scientific">Methylopila turkensis</name>
    <dbReference type="NCBI Taxonomy" id="1437816"/>
    <lineage>
        <taxon>Bacteria</taxon>
        <taxon>Pseudomonadati</taxon>
        <taxon>Pseudomonadota</taxon>
        <taxon>Alphaproteobacteria</taxon>
        <taxon>Hyphomicrobiales</taxon>
        <taxon>Methylopilaceae</taxon>
        <taxon>Methylopila</taxon>
    </lineage>
</organism>
<dbReference type="PANTHER" id="PTHR42901:SF1">
    <property type="entry name" value="ALCOHOL DEHYDROGENASE"/>
    <property type="match status" value="1"/>
</dbReference>
<dbReference type="PROSITE" id="PS00061">
    <property type="entry name" value="ADH_SHORT"/>
    <property type="match status" value="1"/>
</dbReference>
<dbReference type="FunFam" id="3.40.50.720:FF:000047">
    <property type="entry name" value="NADP-dependent L-serine/L-allo-threonine dehydrogenase"/>
    <property type="match status" value="1"/>
</dbReference>
<dbReference type="Pfam" id="PF00106">
    <property type="entry name" value="adh_short"/>
    <property type="match status" value="1"/>
</dbReference>
<dbReference type="AlphaFoldDB" id="A0A9W6JQ44"/>
<evidence type="ECO:0000256" key="1">
    <source>
        <dbReference type="ARBA" id="ARBA00006484"/>
    </source>
</evidence>
<evidence type="ECO:0000313" key="5">
    <source>
        <dbReference type="EMBL" id="GLK80264.1"/>
    </source>
</evidence>
<dbReference type="PRINTS" id="PR00081">
    <property type="entry name" value="GDHRDH"/>
</dbReference>